<dbReference type="InterPro" id="IPR006439">
    <property type="entry name" value="HAD-SF_hydro_IA"/>
</dbReference>
<proteinExistence type="predicted"/>
<dbReference type="EMBL" id="JABWMH010000004">
    <property type="protein sequence ID" value="NVD28834.1"/>
    <property type="molecule type" value="Genomic_DNA"/>
</dbReference>
<sequence length="208" mass="23453">MAETSAISKIDTVIFDIGNVLYRWDLRCLFAKLIDDPEELDWFLAHVVTPEWHFQHDAGRPFADMVAERSREFPEYSNHIRAYSRRFPESIPGPVEGMLDLVRALANRGVPLFAISNFGAESWAQFRPSAPIFDLFSDIVISGEEKLIKPDAAIYELALQRFSRRADQCLFIDDRPENIEAGEAVGIAGHHFTSATSLENELKALGLA</sequence>
<accession>A0ABX2N582</accession>
<keyword evidence="2" id="KW-1185">Reference proteome</keyword>
<dbReference type="SUPFAM" id="SSF56784">
    <property type="entry name" value="HAD-like"/>
    <property type="match status" value="1"/>
</dbReference>
<dbReference type="Gene3D" id="3.40.50.1000">
    <property type="entry name" value="HAD superfamily/HAD-like"/>
    <property type="match status" value="1"/>
</dbReference>
<dbReference type="Pfam" id="PF00702">
    <property type="entry name" value="Hydrolase"/>
    <property type="match status" value="1"/>
</dbReference>
<dbReference type="SFLD" id="SFLDG01129">
    <property type="entry name" value="C1.5:_HAD__Beta-PGM__Phosphata"/>
    <property type="match status" value="1"/>
</dbReference>
<reference evidence="1 2" key="1">
    <citation type="submission" date="2020-06" db="EMBL/GenBank/DDBJ databases">
        <authorList>
            <person name="Kim S.-J."/>
            <person name="Park S.-J."/>
        </authorList>
    </citation>
    <scope>NUCLEOTIDE SEQUENCE [LARGE SCALE GENOMIC DNA]</scope>
    <source>
        <strain evidence="1 2">SW-151</strain>
    </source>
</reference>
<dbReference type="CDD" id="cd02603">
    <property type="entry name" value="HAD_sEH-N_like"/>
    <property type="match status" value="1"/>
</dbReference>
<comment type="caution">
    <text evidence="1">The sequence shown here is derived from an EMBL/GenBank/DDBJ whole genome shotgun (WGS) entry which is preliminary data.</text>
</comment>
<dbReference type="PANTHER" id="PTHR43611">
    <property type="entry name" value="ALPHA-D-GLUCOSE 1-PHOSPHATE PHOSPHATASE"/>
    <property type="match status" value="1"/>
</dbReference>
<organism evidence="1 2">
    <name type="scientific">Parasphingorhabdus flavimaris</name>
    <dbReference type="NCBI Taxonomy" id="266812"/>
    <lineage>
        <taxon>Bacteria</taxon>
        <taxon>Pseudomonadati</taxon>
        <taxon>Pseudomonadota</taxon>
        <taxon>Alphaproteobacteria</taxon>
        <taxon>Sphingomonadales</taxon>
        <taxon>Sphingomonadaceae</taxon>
        <taxon>Parasphingorhabdus</taxon>
    </lineage>
</organism>
<gene>
    <name evidence="1" type="ORF">HUO14_13110</name>
</gene>
<dbReference type="InterPro" id="IPR036412">
    <property type="entry name" value="HAD-like_sf"/>
</dbReference>
<dbReference type="PRINTS" id="PR00413">
    <property type="entry name" value="HADHALOGNASE"/>
</dbReference>
<evidence type="ECO:0000313" key="2">
    <source>
        <dbReference type="Proteomes" id="UP000652427"/>
    </source>
</evidence>
<dbReference type="PANTHER" id="PTHR43611:SF3">
    <property type="entry name" value="FLAVIN MONONUCLEOTIDE HYDROLASE 1, CHLOROPLATIC"/>
    <property type="match status" value="1"/>
</dbReference>
<name>A0ABX2N582_9SPHN</name>
<dbReference type="NCBIfam" id="TIGR01509">
    <property type="entry name" value="HAD-SF-IA-v3"/>
    <property type="match status" value="1"/>
</dbReference>
<evidence type="ECO:0000313" key="1">
    <source>
        <dbReference type="EMBL" id="NVD28834.1"/>
    </source>
</evidence>
<protein>
    <submittedName>
        <fullName evidence="1">HAD family phosphatase</fullName>
    </submittedName>
</protein>
<dbReference type="SFLD" id="SFLDS00003">
    <property type="entry name" value="Haloacid_Dehalogenase"/>
    <property type="match status" value="1"/>
</dbReference>
<dbReference type="Proteomes" id="UP000652427">
    <property type="component" value="Unassembled WGS sequence"/>
</dbReference>
<dbReference type="InterPro" id="IPR023214">
    <property type="entry name" value="HAD_sf"/>
</dbReference>